<dbReference type="GO" id="GO:0004252">
    <property type="term" value="F:serine-type endopeptidase activity"/>
    <property type="evidence" value="ECO:0007669"/>
    <property type="project" value="InterPro"/>
</dbReference>
<dbReference type="PROSITE" id="PS50240">
    <property type="entry name" value="TRYPSIN_DOM"/>
    <property type="match status" value="1"/>
</dbReference>
<dbReference type="Pfam" id="PF00040">
    <property type="entry name" value="fn2"/>
    <property type="match status" value="1"/>
</dbReference>
<dbReference type="InterPro" id="IPR043504">
    <property type="entry name" value="Peptidase_S1_PA_chymotrypsin"/>
</dbReference>
<feature type="binding site" evidence="9">
    <location>
        <position position="80"/>
    </location>
    <ligand>
        <name>Zn(2+)</name>
        <dbReference type="ChEBI" id="CHEBI:29105"/>
        <note>catalytic</note>
    </ligand>
</feature>
<dbReference type="InterPro" id="IPR006026">
    <property type="entry name" value="Peptidase_Metallo"/>
</dbReference>
<feature type="binding site" evidence="9">
    <location>
        <position position="86"/>
    </location>
    <ligand>
        <name>Zn(2+)</name>
        <dbReference type="ChEBI" id="CHEBI:29105"/>
        <note>catalytic</note>
    </ligand>
</feature>
<dbReference type="InterPro" id="IPR001254">
    <property type="entry name" value="Trypsin_dom"/>
</dbReference>
<dbReference type="InterPro" id="IPR009003">
    <property type="entry name" value="Peptidase_S1_PA"/>
</dbReference>
<dbReference type="SMART" id="SM00059">
    <property type="entry name" value="FN2"/>
    <property type="match status" value="1"/>
</dbReference>
<feature type="disulfide bond" evidence="8">
    <location>
        <begin position="194"/>
        <end position="221"/>
    </location>
</feature>
<evidence type="ECO:0000259" key="11">
    <source>
        <dbReference type="PROSITE" id="PS51092"/>
    </source>
</evidence>
<dbReference type="SMART" id="SM00235">
    <property type="entry name" value="ZnMc"/>
    <property type="match status" value="1"/>
</dbReference>
<evidence type="ECO:0000313" key="13">
    <source>
        <dbReference type="EMBL" id="CAF2744078.1"/>
    </source>
</evidence>
<feature type="domain" description="Peptidase M12A" evidence="12">
    <location>
        <begin position="74"/>
        <end position="169"/>
    </location>
</feature>
<feature type="domain" description="Peptidase S1" evidence="10">
    <location>
        <begin position="242"/>
        <end position="451"/>
    </location>
</feature>
<keyword evidence="5 9" id="KW-0862">Zinc</keyword>
<feature type="binding site" evidence="9">
    <location>
        <position position="76"/>
    </location>
    <ligand>
        <name>Zn(2+)</name>
        <dbReference type="ChEBI" id="CHEBI:29105"/>
        <note>catalytic</note>
    </ligand>
</feature>
<dbReference type="SUPFAM" id="SSF55486">
    <property type="entry name" value="Metalloproteases ('zincins'), catalytic domain"/>
    <property type="match status" value="1"/>
</dbReference>
<keyword evidence="7 8" id="KW-1015">Disulfide bond</keyword>
<evidence type="ECO:0000256" key="1">
    <source>
        <dbReference type="ARBA" id="ARBA00022670"/>
    </source>
</evidence>
<dbReference type="Gene3D" id="3.40.390.10">
    <property type="entry name" value="Collagenase (Catalytic Domain)"/>
    <property type="match status" value="1"/>
</dbReference>
<dbReference type="InterPro" id="IPR001506">
    <property type="entry name" value="Peptidase_M12A"/>
</dbReference>
<dbReference type="Proteomes" id="UP000675881">
    <property type="component" value="Unassembled WGS sequence"/>
</dbReference>
<dbReference type="GO" id="GO:0008270">
    <property type="term" value="F:zinc ion binding"/>
    <property type="evidence" value="ECO:0007669"/>
    <property type="project" value="UniProtKB-UniRule"/>
</dbReference>
<dbReference type="SUPFAM" id="SSF50494">
    <property type="entry name" value="Trypsin-like serine proteases"/>
    <property type="match status" value="1"/>
</dbReference>
<sequence>MSNRNILRHSNLLWPNATVPYLLKDNASLIEVQILDAMSAISNQTCDVCNSAFGRTQDKWTLMQLDIKRCLHAIQHELLHSLGFGHEQSRSDRDIYLKINWAGLTNPSEYNRYPVDYKSVKLCNSSKRQGKNGIDIIEPTYRMPGSKIGGRVDLSYWDILKVRKVYNCSICVTIDERKPCVFPFVADGKEYNVCTDINSTKSWCATSIDESTKKVLSRGYCEPGCFENGKSNDVKQSCGSSKVGDLKKAKYGDHPWHAYVQEKNKDDLLCQGVLLTPIHVLTSAVCVVNRCFLKVSVGCVNIGDSNHNCQSRDVIRITPHFGYDNTTLANNLAITTASKSFKLNDGVIPVSIPFKVKMNRSPQSATLTGVKDNVLLSEVFNIVTKSPECTSQETICTSGTRLPQGINVGSPLIGYDNGFCTLIGIRMKQIGNHTTYTKISHYLNWIKPNILYEFNRADFILSA</sequence>
<dbReference type="AlphaFoldDB" id="A0A817FE42"/>
<dbReference type="Pfam" id="PF01400">
    <property type="entry name" value="Astacin"/>
    <property type="match status" value="1"/>
</dbReference>
<evidence type="ECO:0000256" key="9">
    <source>
        <dbReference type="PROSITE-ProRule" id="PRU01211"/>
    </source>
</evidence>
<dbReference type="Gene3D" id="2.40.10.10">
    <property type="entry name" value="Trypsin-like serine proteases"/>
    <property type="match status" value="1"/>
</dbReference>
<evidence type="ECO:0000256" key="8">
    <source>
        <dbReference type="PROSITE-ProRule" id="PRU00479"/>
    </source>
</evidence>
<feature type="domain" description="Fibronectin type-II" evidence="11">
    <location>
        <begin position="175"/>
        <end position="223"/>
    </location>
</feature>
<comment type="cofactor">
    <cofactor evidence="9">
        <name>Zn(2+)</name>
        <dbReference type="ChEBI" id="CHEBI:29105"/>
    </cofactor>
    <text evidence="9">Binds 1 zinc ion per subunit.</text>
</comment>
<keyword evidence="1 9" id="KW-0645">Protease</keyword>
<reference evidence="13" key="1">
    <citation type="submission" date="2021-02" db="EMBL/GenBank/DDBJ databases">
        <authorList>
            <person name="Bekaert M."/>
        </authorList>
    </citation>
    <scope>NUCLEOTIDE SEQUENCE</scope>
    <source>
        <strain evidence="13">IoA-00</strain>
    </source>
</reference>
<dbReference type="EC" id="3.4.24.67" evidence="13"/>
<evidence type="ECO:0000259" key="12">
    <source>
        <dbReference type="PROSITE" id="PS51864"/>
    </source>
</evidence>
<dbReference type="EMBL" id="CAJNVT010000054">
    <property type="protein sequence ID" value="CAF2744078.1"/>
    <property type="molecule type" value="Genomic_DNA"/>
</dbReference>
<dbReference type="SUPFAM" id="SSF57440">
    <property type="entry name" value="Kringle-like"/>
    <property type="match status" value="1"/>
</dbReference>
<dbReference type="InterPro" id="IPR024079">
    <property type="entry name" value="MetalloPept_cat_dom_sf"/>
</dbReference>
<dbReference type="Gene3D" id="2.10.10.10">
    <property type="entry name" value="Fibronectin, type II, collagen-binding"/>
    <property type="match status" value="1"/>
</dbReference>
<accession>A0A817FE42</accession>
<keyword evidence="2 9" id="KW-0479">Metal-binding</keyword>
<dbReference type="InterPro" id="IPR013806">
    <property type="entry name" value="Kringle-like"/>
</dbReference>
<dbReference type="InterPro" id="IPR036943">
    <property type="entry name" value="FN_type2_sf"/>
</dbReference>
<dbReference type="SMART" id="SM00020">
    <property type="entry name" value="Tryp_SPc"/>
    <property type="match status" value="1"/>
</dbReference>
<keyword evidence="4 9" id="KW-0378">Hydrolase</keyword>
<evidence type="ECO:0000256" key="4">
    <source>
        <dbReference type="ARBA" id="ARBA00022801"/>
    </source>
</evidence>
<comment type="caution">
    <text evidence="8">Lacks conserved residue(s) required for the propagation of feature annotation.</text>
</comment>
<evidence type="ECO:0000256" key="3">
    <source>
        <dbReference type="ARBA" id="ARBA00022737"/>
    </source>
</evidence>
<dbReference type="PANTHER" id="PTHR10127:SF780">
    <property type="entry name" value="METALLOENDOPEPTIDASE"/>
    <property type="match status" value="1"/>
</dbReference>
<comment type="caution">
    <text evidence="13">The sequence shown here is derived from an EMBL/GenBank/DDBJ whole genome shotgun (WGS) entry which is preliminary data.</text>
</comment>
<organism evidence="13 14">
    <name type="scientific">Lepeophtheirus salmonis</name>
    <name type="common">Salmon louse</name>
    <name type="synonym">Caligus salmonis</name>
    <dbReference type="NCBI Taxonomy" id="72036"/>
    <lineage>
        <taxon>Eukaryota</taxon>
        <taxon>Metazoa</taxon>
        <taxon>Ecdysozoa</taxon>
        <taxon>Arthropoda</taxon>
        <taxon>Crustacea</taxon>
        <taxon>Multicrustacea</taxon>
        <taxon>Hexanauplia</taxon>
        <taxon>Copepoda</taxon>
        <taxon>Siphonostomatoida</taxon>
        <taxon>Caligidae</taxon>
        <taxon>Lepeophtheirus</taxon>
    </lineage>
</organism>
<dbReference type="PRINTS" id="PR00480">
    <property type="entry name" value="ASTACIN"/>
</dbReference>
<feature type="active site" evidence="9">
    <location>
        <position position="77"/>
    </location>
</feature>
<evidence type="ECO:0000259" key="10">
    <source>
        <dbReference type="PROSITE" id="PS50240"/>
    </source>
</evidence>
<dbReference type="InterPro" id="IPR000562">
    <property type="entry name" value="FN_type2_dom"/>
</dbReference>
<evidence type="ECO:0000256" key="7">
    <source>
        <dbReference type="ARBA" id="ARBA00023157"/>
    </source>
</evidence>
<dbReference type="GO" id="GO:0006508">
    <property type="term" value="P:proteolysis"/>
    <property type="evidence" value="ECO:0007669"/>
    <property type="project" value="UniProtKB-KW"/>
</dbReference>
<protein>
    <submittedName>
        <fullName evidence="13">HCE</fullName>
        <ecNumber evidence="13">3.4.24.67</ecNumber>
    </submittedName>
</protein>
<dbReference type="PROSITE" id="PS51864">
    <property type="entry name" value="ASTACIN"/>
    <property type="match status" value="1"/>
</dbReference>
<keyword evidence="14" id="KW-1185">Reference proteome</keyword>
<dbReference type="PROSITE" id="PS51092">
    <property type="entry name" value="FN2_2"/>
    <property type="match status" value="1"/>
</dbReference>
<gene>
    <name evidence="13" type="ORF">LSAA_193</name>
</gene>
<dbReference type="Pfam" id="PF00089">
    <property type="entry name" value="Trypsin"/>
    <property type="match status" value="1"/>
</dbReference>
<evidence type="ECO:0000256" key="2">
    <source>
        <dbReference type="ARBA" id="ARBA00022723"/>
    </source>
</evidence>
<keyword evidence="3" id="KW-0677">Repeat</keyword>
<evidence type="ECO:0000256" key="5">
    <source>
        <dbReference type="ARBA" id="ARBA00022833"/>
    </source>
</evidence>
<dbReference type="PANTHER" id="PTHR10127">
    <property type="entry name" value="DISCOIDIN, CUB, EGF, LAMININ , AND ZINC METALLOPROTEASE DOMAIN CONTAINING"/>
    <property type="match status" value="1"/>
</dbReference>
<proteinExistence type="predicted"/>
<keyword evidence="6 9" id="KW-0482">Metalloprotease</keyword>
<evidence type="ECO:0000256" key="6">
    <source>
        <dbReference type="ARBA" id="ARBA00023049"/>
    </source>
</evidence>
<name>A0A817FE42_LEPSM</name>
<dbReference type="GO" id="GO:0004222">
    <property type="term" value="F:metalloendopeptidase activity"/>
    <property type="evidence" value="ECO:0007669"/>
    <property type="project" value="UniProtKB-UniRule"/>
</dbReference>
<evidence type="ECO:0000313" key="14">
    <source>
        <dbReference type="Proteomes" id="UP000675881"/>
    </source>
</evidence>